<dbReference type="AlphaFoldDB" id="A0A239CVH3"/>
<name>A0A239CVH3_9FIRM</name>
<organism evidence="1 2">
    <name type="scientific">Anaerovirgula multivorans</name>
    <dbReference type="NCBI Taxonomy" id="312168"/>
    <lineage>
        <taxon>Bacteria</taxon>
        <taxon>Bacillati</taxon>
        <taxon>Bacillota</taxon>
        <taxon>Clostridia</taxon>
        <taxon>Peptostreptococcales</taxon>
        <taxon>Natronincolaceae</taxon>
        <taxon>Anaerovirgula</taxon>
    </lineage>
</organism>
<protein>
    <submittedName>
        <fullName evidence="1">Uncharacterized protein</fullName>
    </submittedName>
</protein>
<sequence>MRTRLEPYIQNNVLSLRKLKEVSPALYKYMLTCGDEYNGIEILDDSKVIKGGDIKKYLTHYYGEVVDVSRLRRGALYIYNKIVSMGNVQKVIEGWGFTVIYEGKATEYSLKKDLQKYVIRGNILGRLPKDIQNKVWYLANKNKMSVGEYLNKLGYIKGTRKLWRRYADDKS</sequence>
<evidence type="ECO:0000313" key="1">
    <source>
        <dbReference type="EMBL" id="SNS23661.1"/>
    </source>
</evidence>
<keyword evidence="2" id="KW-1185">Reference proteome</keyword>
<proteinExistence type="predicted"/>
<evidence type="ECO:0000313" key="2">
    <source>
        <dbReference type="Proteomes" id="UP000198304"/>
    </source>
</evidence>
<reference evidence="1 2" key="1">
    <citation type="submission" date="2017-06" db="EMBL/GenBank/DDBJ databases">
        <authorList>
            <person name="Kim H.J."/>
            <person name="Triplett B.A."/>
        </authorList>
    </citation>
    <scope>NUCLEOTIDE SEQUENCE [LARGE SCALE GENOMIC DNA]</scope>
    <source>
        <strain evidence="1 2">SCA</strain>
    </source>
</reference>
<accession>A0A239CVH3</accession>
<dbReference type="RefSeq" id="WP_089282395.1">
    <property type="nucleotide sequence ID" value="NZ_FZOJ01000006.1"/>
</dbReference>
<dbReference type="EMBL" id="FZOJ01000006">
    <property type="protein sequence ID" value="SNS23661.1"/>
    <property type="molecule type" value="Genomic_DNA"/>
</dbReference>
<gene>
    <name evidence="1" type="ORF">SAMN05446037_1006155</name>
</gene>
<dbReference type="Proteomes" id="UP000198304">
    <property type="component" value="Unassembled WGS sequence"/>
</dbReference>